<protein>
    <submittedName>
        <fullName evidence="10">Peptide transporter CstA</fullName>
    </submittedName>
</protein>
<accession>A0ABZ3IT07</accession>
<keyword evidence="5 8" id="KW-0812">Transmembrane</keyword>
<keyword evidence="6 8" id="KW-1133">Transmembrane helix</keyword>
<keyword evidence="7 8" id="KW-0472">Membrane</keyword>
<evidence type="ECO:0000256" key="8">
    <source>
        <dbReference type="SAM" id="Phobius"/>
    </source>
</evidence>
<evidence type="ECO:0000256" key="3">
    <source>
        <dbReference type="ARBA" id="ARBA00022448"/>
    </source>
</evidence>
<keyword evidence="11" id="KW-1185">Reference proteome</keyword>
<feature type="transmembrane region" description="Helical" evidence="8">
    <location>
        <begin position="256"/>
        <end position="273"/>
    </location>
</feature>
<dbReference type="EMBL" id="CP155573">
    <property type="protein sequence ID" value="XFO68715.1"/>
    <property type="molecule type" value="Genomic_DNA"/>
</dbReference>
<evidence type="ECO:0000256" key="2">
    <source>
        <dbReference type="ARBA" id="ARBA00007755"/>
    </source>
</evidence>
<keyword evidence="3" id="KW-0813">Transport</keyword>
<reference evidence="10" key="1">
    <citation type="submission" date="2024-05" db="EMBL/GenBank/DDBJ databases">
        <title>Isolation and characterization of Sporomusa carbonis sp. nov., a carboxydotrophic hydrogenogen in the genus of Sporomusa isolated from a charcoal burning pile.</title>
        <authorList>
            <person name="Boeer T."/>
            <person name="Rosenbaum F."/>
            <person name="Eysell L."/>
            <person name="Mueller V."/>
            <person name="Daniel R."/>
            <person name="Poehlein A."/>
        </authorList>
    </citation>
    <scope>NUCLEOTIDE SEQUENCE [LARGE SCALE GENOMIC DNA]</scope>
    <source>
        <strain evidence="10">DSM 10669</strain>
    </source>
</reference>
<dbReference type="InterPro" id="IPR051605">
    <property type="entry name" value="CstA"/>
</dbReference>
<proteinExistence type="inferred from homology"/>
<evidence type="ECO:0000313" key="11">
    <source>
        <dbReference type="Proteomes" id="UP000216752"/>
    </source>
</evidence>
<comment type="similarity">
    <text evidence="2">Belongs to the peptide transporter carbon starvation (CstA) (TC 2.A.114) family.</text>
</comment>
<evidence type="ECO:0000256" key="7">
    <source>
        <dbReference type="ARBA" id="ARBA00023136"/>
    </source>
</evidence>
<gene>
    <name evidence="10" type="primary">cstA_4</name>
    <name evidence="10" type="ORF">SPSIL_049380</name>
</gene>
<feature type="transmembrane region" description="Helical" evidence="8">
    <location>
        <begin position="190"/>
        <end position="214"/>
    </location>
</feature>
<feature type="transmembrane region" description="Helical" evidence="8">
    <location>
        <begin position="492"/>
        <end position="517"/>
    </location>
</feature>
<dbReference type="InterPro" id="IPR003706">
    <property type="entry name" value="CstA_N"/>
</dbReference>
<dbReference type="PANTHER" id="PTHR30252:SF3">
    <property type="entry name" value="PYRUVATE_PROTON SYMPORTER BTST"/>
    <property type="match status" value="1"/>
</dbReference>
<evidence type="ECO:0000256" key="5">
    <source>
        <dbReference type="ARBA" id="ARBA00022692"/>
    </source>
</evidence>
<dbReference type="Pfam" id="PF02554">
    <property type="entry name" value="CstA"/>
    <property type="match status" value="1"/>
</dbReference>
<feature type="transmembrane region" description="Helical" evidence="8">
    <location>
        <begin position="561"/>
        <end position="580"/>
    </location>
</feature>
<feature type="transmembrane region" description="Helical" evidence="8">
    <location>
        <begin position="226"/>
        <end position="244"/>
    </location>
</feature>
<evidence type="ECO:0000313" key="10">
    <source>
        <dbReference type="EMBL" id="XFO68715.1"/>
    </source>
</evidence>
<name>A0ABZ3IT07_9FIRM</name>
<feature type="transmembrane region" description="Helical" evidence="8">
    <location>
        <begin position="422"/>
        <end position="443"/>
    </location>
</feature>
<evidence type="ECO:0000256" key="4">
    <source>
        <dbReference type="ARBA" id="ARBA00022475"/>
    </source>
</evidence>
<evidence type="ECO:0000256" key="6">
    <source>
        <dbReference type="ARBA" id="ARBA00022989"/>
    </source>
</evidence>
<dbReference type="PANTHER" id="PTHR30252">
    <property type="entry name" value="INNER MEMBRANE PEPTIDE TRANSPORTER"/>
    <property type="match status" value="1"/>
</dbReference>
<feature type="transmembrane region" description="Helical" evidence="8">
    <location>
        <begin position="130"/>
        <end position="152"/>
    </location>
</feature>
<dbReference type="Proteomes" id="UP000216752">
    <property type="component" value="Chromosome"/>
</dbReference>
<feature type="transmembrane region" description="Helical" evidence="8">
    <location>
        <begin position="464"/>
        <end position="486"/>
    </location>
</feature>
<sequence length="593" mass="63452">MNALTLIIITALVLVLAYRFYGCFIAAKILAINPSRETPAHELNDGRDYIPTNKWVVFGHHFAAIAGAGPLVGPTLAAQYGYAPGFLWLLIGAVLAGGVHDMVVLFASIRHKGRSLAEIAKDEVGKTTGAAASFAVLVIILMTMAGLAIVIVNALFNNAWGTFTVAATIPIAMFIGIYMRYLRPGHIGEASFIGTILILLGVVLGPVIKASAWASLFTFSDTQLKLLLPAYGFVAATLPVWFLLAPRDYLSSYLKIGTIAGLALGIFIVRPEIQMPAFTVFTNGGGPIIAGPVWPFLMITIACGAVSGFHALIGSGTTPKLVDNEGDILMIGYGAMLTECFVGVMALIAATSLQPGDYFAINTSAAVFPSLASQGYTIVDLPHLSAMVGEDVAHRPGGAVSLAVGMAAIFAGIPGLQHLMTYWYQFAIMFEALFILTTIDAGTRVARYIVQDLFGKVYKPFEQVNWWPGVIITGGLVSFIWGYLLYGGNISTIWPIFGVANQLLATLALCIGTTIILKQTKSISYALVTFVPMTFLFVTTVTAGSMSIFNTYLPKGMLTNAILMALMILAVIITVVDSSFKWSRFIQNEAVKR</sequence>
<organism evidence="10 11">
    <name type="scientific">Sporomusa silvacetica DSM 10669</name>
    <dbReference type="NCBI Taxonomy" id="1123289"/>
    <lineage>
        <taxon>Bacteria</taxon>
        <taxon>Bacillati</taxon>
        <taxon>Bacillota</taxon>
        <taxon>Negativicutes</taxon>
        <taxon>Selenomonadales</taxon>
        <taxon>Sporomusaceae</taxon>
        <taxon>Sporomusa</taxon>
    </lineage>
</organism>
<evidence type="ECO:0000256" key="1">
    <source>
        <dbReference type="ARBA" id="ARBA00004651"/>
    </source>
</evidence>
<feature type="transmembrane region" description="Helical" evidence="8">
    <location>
        <begin position="328"/>
        <end position="353"/>
    </location>
</feature>
<feature type="domain" description="CstA N-terminal" evidence="9">
    <location>
        <begin position="2"/>
        <end position="543"/>
    </location>
</feature>
<comment type="subcellular location">
    <subcellularLocation>
        <location evidence="1">Cell membrane</location>
        <topology evidence="1">Multi-pass membrane protein</topology>
    </subcellularLocation>
</comment>
<dbReference type="RefSeq" id="WP_094606395.1">
    <property type="nucleotide sequence ID" value="NZ_CP155573.1"/>
</dbReference>
<feature type="transmembrane region" description="Helical" evidence="8">
    <location>
        <begin position="293"/>
        <end position="316"/>
    </location>
</feature>
<feature type="transmembrane region" description="Helical" evidence="8">
    <location>
        <begin position="524"/>
        <end position="549"/>
    </location>
</feature>
<keyword evidence="4" id="KW-1003">Cell membrane</keyword>
<feature type="transmembrane region" description="Helical" evidence="8">
    <location>
        <begin position="86"/>
        <end position="109"/>
    </location>
</feature>
<evidence type="ECO:0000259" key="9">
    <source>
        <dbReference type="Pfam" id="PF02554"/>
    </source>
</evidence>
<feature type="transmembrane region" description="Helical" evidence="8">
    <location>
        <begin position="158"/>
        <end position="178"/>
    </location>
</feature>